<sequence length="125" mass="14488">MDFIDRLLEEAQKIVPNCRIHSMDKDESMRLTAIPGGRTIAKFMDGSKEKELNYEFVYKTKNDKADQVMIDLGNSLEDCEDIQSKNGSYEFVGLSIVDEPFFVGYDKKEFLYYRLAIAATLYFEK</sequence>
<dbReference type="RefSeq" id="WP_086274683.1">
    <property type="nucleotide sequence ID" value="NZ_NGKU01000001.1"/>
</dbReference>
<dbReference type="EMBL" id="NGKU01000001">
    <property type="protein sequence ID" value="OTN76726.1"/>
    <property type="molecule type" value="Genomic_DNA"/>
</dbReference>
<dbReference type="Proteomes" id="UP000195043">
    <property type="component" value="Unassembled WGS sequence"/>
</dbReference>
<name>A0A242A6Q9_9ENTE</name>
<dbReference type="OrthoDB" id="2928533at2"/>
<evidence type="ECO:0000313" key="1">
    <source>
        <dbReference type="EMBL" id="OTN76726.1"/>
    </source>
</evidence>
<protein>
    <recommendedName>
        <fullName evidence="3">Minor capsid protein</fullName>
    </recommendedName>
</protein>
<proteinExistence type="predicted"/>
<comment type="caution">
    <text evidence="1">The sequence shown here is derived from an EMBL/GenBank/DDBJ whole genome shotgun (WGS) entry which is preliminary data.</text>
</comment>
<organism evidence="1 2">
    <name type="scientific">Candidatus Enterococcus testudinis</name>
    <dbReference type="NCBI Taxonomy" id="1834191"/>
    <lineage>
        <taxon>Bacteria</taxon>
        <taxon>Bacillati</taxon>
        <taxon>Bacillota</taxon>
        <taxon>Bacilli</taxon>
        <taxon>Lactobacillales</taxon>
        <taxon>Enterococcaceae</taxon>
        <taxon>Enterococcus</taxon>
    </lineage>
</organism>
<keyword evidence="2" id="KW-1185">Reference proteome</keyword>
<accession>A0A242A6Q9</accession>
<reference evidence="1 2" key="1">
    <citation type="submission" date="2017-05" db="EMBL/GenBank/DDBJ databases">
        <title>The Genome Sequence of Enterococcus sp. 8G7_MSG3316.</title>
        <authorList>
            <consortium name="The Broad Institute Genomics Platform"/>
            <consortium name="The Broad Institute Genomic Center for Infectious Diseases"/>
            <person name="Earl A."/>
            <person name="Manson A."/>
            <person name="Schwartman J."/>
            <person name="Gilmore M."/>
            <person name="Abouelleil A."/>
            <person name="Cao P."/>
            <person name="Chapman S."/>
            <person name="Cusick C."/>
            <person name="Shea T."/>
            <person name="Young S."/>
            <person name="Neafsey D."/>
            <person name="Nusbaum C."/>
            <person name="Birren B."/>
        </authorList>
    </citation>
    <scope>NUCLEOTIDE SEQUENCE [LARGE SCALE GENOMIC DNA]</scope>
    <source>
        <strain evidence="1 2">8G7_MSG3316</strain>
    </source>
</reference>
<dbReference type="STRING" id="1834191.A5886_001805"/>
<gene>
    <name evidence="1" type="ORF">A5886_001805</name>
</gene>
<evidence type="ECO:0000313" key="2">
    <source>
        <dbReference type="Proteomes" id="UP000195043"/>
    </source>
</evidence>
<dbReference type="AlphaFoldDB" id="A0A242A6Q9"/>
<evidence type="ECO:0008006" key="3">
    <source>
        <dbReference type="Google" id="ProtNLM"/>
    </source>
</evidence>